<dbReference type="OrthoDB" id="185175at2759"/>
<accession>G8YCX0</accession>
<feature type="compositionally biased region" description="Polar residues" evidence="3">
    <location>
        <begin position="256"/>
        <end position="266"/>
    </location>
</feature>
<dbReference type="EMBL" id="FO082050">
    <property type="protein sequence ID" value="CCE82801.1"/>
    <property type="molecule type" value="Genomic_DNA"/>
</dbReference>
<dbReference type="OMA" id="KNICIVF"/>
<feature type="domain" description="PH" evidence="4">
    <location>
        <begin position="532"/>
        <end position="638"/>
    </location>
</feature>
<feature type="region of interest" description="Disordered" evidence="3">
    <location>
        <begin position="138"/>
        <end position="170"/>
    </location>
</feature>
<dbReference type="InterPro" id="IPR050729">
    <property type="entry name" value="Rho-GAP"/>
</dbReference>
<dbReference type="Proteomes" id="UP000005222">
    <property type="component" value="Chromosome J"/>
</dbReference>
<evidence type="ECO:0000259" key="5">
    <source>
        <dbReference type="PROSITE" id="PS50195"/>
    </source>
</evidence>
<dbReference type="InterPro" id="IPR036871">
    <property type="entry name" value="PX_dom_sf"/>
</dbReference>
<feature type="region of interest" description="Disordered" evidence="3">
    <location>
        <begin position="97"/>
        <end position="125"/>
    </location>
</feature>
<dbReference type="PANTHER" id="PTHR23176">
    <property type="entry name" value="RHO/RAC/CDC GTPASE-ACTIVATING PROTEIN"/>
    <property type="match status" value="1"/>
</dbReference>
<keyword evidence="2" id="KW-0175">Coiled coil</keyword>
<dbReference type="InterPro" id="IPR011993">
    <property type="entry name" value="PH-like_dom_sf"/>
</dbReference>
<feature type="compositionally biased region" description="Polar residues" evidence="3">
    <location>
        <begin position="730"/>
        <end position="750"/>
    </location>
</feature>
<evidence type="ECO:0000259" key="6">
    <source>
        <dbReference type="PROSITE" id="PS50238"/>
    </source>
</evidence>
<dbReference type="GO" id="GO:0035091">
    <property type="term" value="F:phosphatidylinositol binding"/>
    <property type="evidence" value="ECO:0007669"/>
    <property type="project" value="InterPro"/>
</dbReference>
<dbReference type="FunCoup" id="G8YCX0">
    <property type="interactions" value="317"/>
</dbReference>
<feature type="compositionally biased region" description="Polar residues" evidence="3">
    <location>
        <begin position="194"/>
        <end position="213"/>
    </location>
</feature>
<dbReference type="GO" id="GO:0007165">
    <property type="term" value="P:signal transduction"/>
    <property type="evidence" value="ECO:0007669"/>
    <property type="project" value="InterPro"/>
</dbReference>
<dbReference type="Pfam" id="PF00620">
    <property type="entry name" value="RhoGAP"/>
    <property type="match status" value="1"/>
</dbReference>
<dbReference type="PANTHER" id="PTHR23176:SF129">
    <property type="entry name" value="RHO GTPASE ACTIVATING PROTEIN AT 16F, ISOFORM E-RELATED"/>
    <property type="match status" value="1"/>
</dbReference>
<dbReference type="InParanoid" id="G8YCX0"/>
<feature type="region of interest" description="Disordered" evidence="3">
    <location>
        <begin position="185"/>
        <end position="333"/>
    </location>
</feature>
<dbReference type="InterPro" id="IPR001683">
    <property type="entry name" value="PX_dom"/>
</dbReference>
<feature type="domain" description="PX" evidence="5">
    <location>
        <begin position="408"/>
        <end position="530"/>
    </location>
</feature>
<dbReference type="HOGENOM" id="CLU_006138_0_0_1"/>
<organism evidence="7 8">
    <name type="scientific">Pichia sorbitophila (strain ATCC MYA-4447 / BCRC 22081 / CBS 7064 / NBRC 10061 / NRRL Y-12695)</name>
    <name type="common">Hybrid yeast</name>
    <dbReference type="NCBI Taxonomy" id="559304"/>
    <lineage>
        <taxon>Eukaryota</taxon>
        <taxon>Fungi</taxon>
        <taxon>Dikarya</taxon>
        <taxon>Ascomycota</taxon>
        <taxon>Saccharomycotina</taxon>
        <taxon>Pichiomycetes</taxon>
        <taxon>Debaryomycetaceae</taxon>
        <taxon>Millerozyma</taxon>
    </lineage>
</organism>
<gene>
    <name evidence="7" type="primary">Piso0_002548</name>
    <name evidence="7" type="ORF">GNLVRS01_PISO0J14397g</name>
</gene>
<dbReference type="eggNOG" id="KOG4269">
    <property type="taxonomic scope" value="Eukaryota"/>
</dbReference>
<dbReference type="GO" id="GO:0005096">
    <property type="term" value="F:GTPase activator activity"/>
    <property type="evidence" value="ECO:0007669"/>
    <property type="project" value="UniProtKB-KW"/>
</dbReference>
<dbReference type="SUPFAM" id="SSF64268">
    <property type="entry name" value="PX domain"/>
    <property type="match status" value="1"/>
</dbReference>
<feature type="domain" description="Rho-GAP" evidence="6">
    <location>
        <begin position="773"/>
        <end position="983"/>
    </location>
</feature>
<sequence>MTESMNIDIRDRIRLKNNELGHISDSPKHEYTEGISMNSQEYEKLIEQNKELQELVSRQSKVISILEDQLKANGIPLLSSTTSMVINGGATSYVGEHQSVEEDVPKRSTKRNQAAAVEKHESNQDSVVVSPVLNVGGTAASEQQPFDSNRSSVYSEYDQSPASEPEPFYEDKTIIEDATVATVAATEDVKRPESSASTIRVLQKPQNNMVHETQGNEKELIVERSRSSIPEESSESNDSPTSVSVASFKSRIRLPSSLQQRNTTGELSNDSSSSLKSPFFSVNTESKRYGSTDQLSTQSSLINNSKVDSPLTQSTSHFSNSEQLANKRVPSTPEAFSYQRFNNKSTDNISRYSNDLLKTPTLTENTTYDSSKYSAQTNNSNSQFQILHTTRPEDDDTTLFVKPEDFHTITLTVVSTIGPNSNIKKEDPVCTIAVKDKASKKEMWRIRKSYTQLVAFDNDIRPIIEYFGLPYIPDKAVFLSTNPTKIESRRVQLQNYFHSIFTMPHIPHMITHRICRYLSLDFVNPLDDYKSGARKEGFLTRRYKGLGTSWKIRWCQVDGPFMEIYDAPGGPCVESIKLKGAQIGKQSDDSIAEEKGYRHAFLIMESQKKLSSGGKHFFCAETDEERDLWVEALVEFNYSDSTAPEIEESVALEAASSEYTEVENSGKSTHLGIHGSLSALSISGISNSSNTDLPSANQYDDSASREIKENKKAKKRSIFPFKSKGYFNAPESNQQEVDSNLSRQSSNQQESNVQHYLDQMNLEAEPVDVIFGRELEKAFELSHHEFYDRAIPSICYRCIDFLTKSGAVLEEGIFRLSGSAFTIRQLKDEFNTHYDIDLFESPLRPDVHTVAGLFKTYLRELPSPIMGGHQYSELKKIVQSKGDTYPKSSLALIFRDYLNDPSNVDNIHFNTCFVIFKFLREIIKNCNANRMNLRNMCIVFVPTLNISLDVLSVFLVDFDCIFAGEAPVDDSKREVLDLYIPSF</sequence>
<dbReference type="Gene3D" id="1.10.555.10">
    <property type="entry name" value="Rho GTPase activation protein"/>
    <property type="match status" value="1"/>
</dbReference>
<dbReference type="PROSITE" id="PS50238">
    <property type="entry name" value="RHOGAP"/>
    <property type="match status" value="1"/>
</dbReference>
<keyword evidence="1" id="KW-0343">GTPase activation</keyword>
<dbReference type="GO" id="GO:0005933">
    <property type="term" value="C:cellular bud"/>
    <property type="evidence" value="ECO:0007669"/>
    <property type="project" value="UniProtKB-ARBA"/>
</dbReference>
<evidence type="ECO:0000256" key="2">
    <source>
        <dbReference type="SAM" id="Coils"/>
    </source>
</evidence>
<name>G8YCX0_PICSO</name>
<feature type="compositionally biased region" description="Polar residues" evidence="3">
    <location>
        <begin position="291"/>
        <end position="324"/>
    </location>
</feature>
<feature type="compositionally biased region" description="Polar residues" evidence="3">
    <location>
        <begin position="140"/>
        <end position="162"/>
    </location>
</feature>
<dbReference type="STRING" id="559304.G8YCX0"/>
<dbReference type="PROSITE" id="PS50195">
    <property type="entry name" value="PX"/>
    <property type="match status" value="1"/>
</dbReference>
<dbReference type="SMART" id="SM00233">
    <property type="entry name" value="PH"/>
    <property type="match status" value="1"/>
</dbReference>
<proteinExistence type="predicted"/>
<dbReference type="InterPro" id="IPR000198">
    <property type="entry name" value="RhoGAP_dom"/>
</dbReference>
<dbReference type="InterPro" id="IPR001849">
    <property type="entry name" value="PH_domain"/>
</dbReference>
<feature type="compositionally biased region" description="Basic and acidic residues" evidence="3">
    <location>
        <begin position="214"/>
        <end position="226"/>
    </location>
</feature>
<dbReference type="AlphaFoldDB" id="G8YCX0"/>
<dbReference type="CDD" id="cd06093">
    <property type="entry name" value="PX_domain"/>
    <property type="match status" value="1"/>
</dbReference>
<dbReference type="GO" id="GO:0005938">
    <property type="term" value="C:cell cortex"/>
    <property type="evidence" value="ECO:0007669"/>
    <property type="project" value="UniProtKB-ARBA"/>
</dbReference>
<dbReference type="SUPFAM" id="SSF48350">
    <property type="entry name" value="GTPase activation domain, GAP"/>
    <property type="match status" value="1"/>
</dbReference>
<dbReference type="PROSITE" id="PS50003">
    <property type="entry name" value="PH_DOMAIN"/>
    <property type="match status" value="1"/>
</dbReference>
<dbReference type="SMART" id="SM00324">
    <property type="entry name" value="RhoGAP"/>
    <property type="match status" value="1"/>
</dbReference>
<protein>
    <submittedName>
        <fullName evidence="7">Piso0_002548 protein</fullName>
    </submittedName>
</protein>
<keyword evidence="8" id="KW-1185">Reference proteome</keyword>
<feature type="coiled-coil region" evidence="2">
    <location>
        <begin position="35"/>
        <end position="69"/>
    </location>
</feature>
<evidence type="ECO:0000313" key="8">
    <source>
        <dbReference type="Proteomes" id="UP000005222"/>
    </source>
</evidence>
<evidence type="ECO:0000256" key="1">
    <source>
        <dbReference type="ARBA" id="ARBA00022468"/>
    </source>
</evidence>
<feature type="region of interest" description="Disordered" evidence="3">
    <location>
        <begin position="724"/>
        <end position="750"/>
    </location>
</feature>
<feature type="compositionally biased region" description="Low complexity" evidence="3">
    <location>
        <begin position="227"/>
        <end position="244"/>
    </location>
</feature>
<feature type="compositionally biased region" description="Low complexity" evidence="3">
    <location>
        <begin position="267"/>
        <end position="281"/>
    </location>
</feature>
<reference evidence="7 8" key="1">
    <citation type="journal article" date="2012" name="G3 (Bethesda)">
        <title>Pichia sorbitophila, an interspecies yeast hybrid reveals early steps of genome resolution following polyploidization.</title>
        <authorList>
            <person name="Leh Louis V."/>
            <person name="Despons L."/>
            <person name="Friedrich A."/>
            <person name="Martin T."/>
            <person name="Durrens P."/>
            <person name="Casaregola S."/>
            <person name="Neuveglise C."/>
            <person name="Fairhead C."/>
            <person name="Marck C."/>
            <person name="Cruz J.A."/>
            <person name="Straub M.L."/>
            <person name="Kugler V."/>
            <person name="Sacerdot C."/>
            <person name="Uzunov Z."/>
            <person name="Thierry A."/>
            <person name="Weiss S."/>
            <person name="Bleykasten C."/>
            <person name="De Montigny J."/>
            <person name="Jacques N."/>
            <person name="Jung P."/>
            <person name="Lemaire M."/>
            <person name="Mallet S."/>
            <person name="Morel G."/>
            <person name="Richard G.F."/>
            <person name="Sarkar A."/>
            <person name="Savel G."/>
            <person name="Schacherer J."/>
            <person name="Seret M.L."/>
            <person name="Talla E."/>
            <person name="Samson G."/>
            <person name="Jubin C."/>
            <person name="Poulain J."/>
            <person name="Vacherie B."/>
            <person name="Barbe V."/>
            <person name="Pelletier E."/>
            <person name="Sherman D.J."/>
            <person name="Westhof E."/>
            <person name="Weissenbach J."/>
            <person name="Baret P.V."/>
            <person name="Wincker P."/>
            <person name="Gaillardin C."/>
            <person name="Dujon B."/>
            <person name="Souciet J.L."/>
        </authorList>
    </citation>
    <scope>NUCLEOTIDE SEQUENCE [LARGE SCALE GENOMIC DNA]</scope>
    <source>
        <strain evidence="8">ATCC MYA-4447 / BCRC 22081 / CBS 7064 / NBRC 10061 / NRRL Y-12695</strain>
    </source>
</reference>
<dbReference type="Gene3D" id="3.30.1520.10">
    <property type="entry name" value="Phox-like domain"/>
    <property type="match status" value="1"/>
</dbReference>
<evidence type="ECO:0000313" key="7">
    <source>
        <dbReference type="EMBL" id="CCE82801.1"/>
    </source>
</evidence>
<dbReference type="SUPFAM" id="SSF50729">
    <property type="entry name" value="PH domain-like"/>
    <property type="match status" value="1"/>
</dbReference>
<dbReference type="InterPro" id="IPR008936">
    <property type="entry name" value="Rho_GTPase_activation_prot"/>
</dbReference>
<dbReference type="Gene3D" id="2.30.29.30">
    <property type="entry name" value="Pleckstrin-homology domain (PH domain)/Phosphotyrosine-binding domain (PTB)"/>
    <property type="match status" value="1"/>
</dbReference>
<dbReference type="Pfam" id="PF00787">
    <property type="entry name" value="PX"/>
    <property type="match status" value="1"/>
</dbReference>
<dbReference type="Pfam" id="PF00169">
    <property type="entry name" value="PH"/>
    <property type="match status" value="1"/>
</dbReference>
<evidence type="ECO:0000259" key="4">
    <source>
        <dbReference type="PROSITE" id="PS50003"/>
    </source>
</evidence>
<evidence type="ECO:0000256" key="3">
    <source>
        <dbReference type="SAM" id="MobiDB-lite"/>
    </source>
</evidence>